<dbReference type="FunCoup" id="G0VA95">
    <property type="interactions" value="153"/>
</dbReference>
<protein>
    <submittedName>
        <fullName evidence="3">Uncharacterized protein</fullName>
    </submittedName>
</protein>
<feature type="region of interest" description="Disordered" evidence="2">
    <location>
        <begin position="26"/>
        <end position="47"/>
    </location>
</feature>
<keyword evidence="4" id="KW-1185">Reference proteome</keyword>
<dbReference type="GO" id="GO:0045905">
    <property type="term" value="P:positive regulation of translational termination"/>
    <property type="evidence" value="ECO:0007669"/>
    <property type="project" value="EnsemblFungi"/>
</dbReference>
<dbReference type="OMA" id="DDFGEMK"/>
<accession>G0VA95</accession>
<dbReference type="AlphaFoldDB" id="G0VA95"/>
<sequence>MFDPLDLYSAEENGVATTTHFAHEMKDRTVNTATHENPVSNDKDDEDDDETFLIDHLDLPSVMYATPKMVLCVLRLLRPDKQVNFDTSMSESRSITQICTEKDITPNLLDALLAWYTEIWPNPRLDSLEKICTKIPRLRSTSDKQLMLNYYTSILKKCEDNGINSYAKGNIRADLVKELSMRISENCGRTAQPSMTREFNLDNVEHVIQLYEPSLTADNLGWKTWGASLILSQKVVNLLEKNKDQKHIHPLRVLELGSGTGLVGIAWASKWRQSFGTENIEMFVTDLPDIVANLKKNVQTNDLTTFVEADILDWTNPDDFIEKHGDEKFDVILVADPIYSPNHPEWVVNMLCRFLKDNGVCHFEIPLRDKYARERELLSQLLERNNFSVISEDFTDGLDDWGAVKYVYKEIVKM</sequence>
<reference key="2">
    <citation type="submission" date="2011-08" db="EMBL/GenBank/DDBJ databases">
        <title>Genome sequence of Naumovozyma castellii.</title>
        <authorList>
            <person name="Gordon J.L."/>
            <person name="Armisen D."/>
            <person name="Proux-Wera E."/>
            <person name="OhEigeartaigh S.S."/>
            <person name="Byrne K.P."/>
            <person name="Wolfe K.H."/>
        </authorList>
    </citation>
    <scope>NUCLEOTIDE SEQUENCE</scope>
    <source>
        <strain>Type strain:CBS 4309</strain>
    </source>
</reference>
<dbReference type="GeneID" id="96902382"/>
<dbReference type="InterPro" id="IPR029063">
    <property type="entry name" value="SAM-dependent_MTases_sf"/>
</dbReference>
<keyword evidence="1" id="KW-0808">Transferase</keyword>
<evidence type="ECO:0000256" key="1">
    <source>
        <dbReference type="ARBA" id="ARBA00022679"/>
    </source>
</evidence>
<feature type="compositionally biased region" description="Polar residues" evidence="2">
    <location>
        <begin position="30"/>
        <end position="40"/>
    </location>
</feature>
<gene>
    <name evidence="3" type="primary">NCAS0B07410</name>
    <name evidence="3" type="ordered locus">NCAS_0B07410</name>
</gene>
<dbReference type="eggNOG" id="KOG2793">
    <property type="taxonomic scope" value="Eukaryota"/>
</dbReference>
<dbReference type="STRING" id="1064592.G0VA95"/>
<evidence type="ECO:0000313" key="3">
    <source>
        <dbReference type="EMBL" id="CCC68825.1"/>
    </source>
</evidence>
<dbReference type="InterPro" id="IPR019410">
    <property type="entry name" value="Methyltransf_16"/>
</dbReference>
<dbReference type="InParanoid" id="G0VA95"/>
<dbReference type="GO" id="GO:0016279">
    <property type="term" value="F:protein-lysine N-methyltransferase activity"/>
    <property type="evidence" value="ECO:0007669"/>
    <property type="project" value="EnsemblFungi"/>
</dbReference>
<dbReference type="OrthoDB" id="433955at2759"/>
<dbReference type="SUPFAM" id="SSF53335">
    <property type="entry name" value="S-adenosyl-L-methionine-dependent methyltransferases"/>
    <property type="match status" value="1"/>
</dbReference>
<dbReference type="PANTHER" id="PTHR14614:SF156">
    <property type="entry name" value="PROTEIN-LYSINE N-METHYLTRANSFERASE EFM2"/>
    <property type="match status" value="1"/>
</dbReference>
<organism evidence="3 4">
    <name type="scientific">Naumovozyma castellii</name>
    <name type="common">Yeast</name>
    <name type="synonym">Saccharomyces castellii</name>
    <dbReference type="NCBI Taxonomy" id="27288"/>
    <lineage>
        <taxon>Eukaryota</taxon>
        <taxon>Fungi</taxon>
        <taxon>Dikarya</taxon>
        <taxon>Ascomycota</taxon>
        <taxon>Saccharomycotina</taxon>
        <taxon>Saccharomycetes</taxon>
        <taxon>Saccharomycetales</taxon>
        <taxon>Saccharomycetaceae</taxon>
        <taxon>Naumovozyma</taxon>
    </lineage>
</organism>
<proteinExistence type="predicted"/>
<dbReference type="GO" id="GO:0005829">
    <property type="term" value="C:cytosol"/>
    <property type="evidence" value="ECO:0007669"/>
    <property type="project" value="TreeGrafter"/>
</dbReference>
<dbReference type="Proteomes" id="UP000001640">
    <property type="component" value="Chromosome 2"/>
</dbReference>
<dbReference type="Gene3D" id="3.40.50.150">
    <property type="entry name" value="Vaccinia Virus protein VP39"/>
    <property type="match status" value="1"/>
</dbReference>
<evidence type="ECO:0000256" key="2">
    <source>
        <dbReference type="SAM" id="MobiDB-lite"/>
    </source>
</evidence>
<dbReference type="Pfam" id="PF10294">
    <property type="entry name" value="Methyltransf_16"/>
    <property type="match status" value="1"/>
</dbReference>
<dbReference type="RefSeq" id="XP_003675196.1">
    <property type="nucleotide sequence ID" value="XM_003675148.1"/>
</dbReference>
<name>G0VA95_NAUCA</name>
<reference evidence="3 4" key="1">
    <citation type="journal article" date="2011" name="Proc. Natl. Acad. Sci. U.S.A.">
        <title>Evolutionary erosion of yeast sex chromosomes by mating-type switching accidents.</title>
        <authorList>
            <person name="Gordon J.L."/>
            <person name="Armisen D."/>
            <person name="Proux-Wera E."/>
            <person name="Oheigeartaigh S.S."/>
            <person name="Byrne K.P."/>
            <person name="Wolfe K.H."/>
        </authorList>
    </citation>
    <scope>NUCLEOTIDE SEQUENCE [LARGE SCALE GENOMIC DNA]</scope>
    <source>
        <strain evidence="4">ATCC 76901 / BCRC 22586 / CBS 4309 / NBRC 1992 / NRRL Y-12630</strain>
    </source>
</reference>
<dbReference type="HOGENOM" id="CLU_049351_1_0_1"/>
<dbReference type="KEGG" id="ncs:NCAS_0B07410"/>
<dbReference type="EMBL" id="HE576753">
    <property type="protein sequence ID" value="CCC68825.1"/>
    <property type="molecule type" value="Genomic_DNA"/>
</dbReference>
<dbReference type="PANTHER" id="PTHR14614">
    <property type="entry name" value="HEPATOCELLULAR CARCINOMA-ASSOCIATED ANTIGEN"/>
    <property type="match status" value="1"/>
</dbReference>
<evidence type="ECO:0000313" key="4">
    <source>
        <dbReference type="Proteomes" id="UP000001640"/>
    </source>
</evidence>
<dbReference type="CDD" id="cd02440">
    <property type="entry name" value="AdoMet_MTases"/>
    <property type="match status" value="1"/>
</dbReference>